<name>A0ABT7UA71_9FIRM</name>
<dbReference type="RefSeq" id="WP_289606993.1">
    <property type="nucleotide sequence ID" value="NZ_JAUDCG010000007.1"/>
</dbReference>
<dbReference type="Proteomes" id="UP001529340">
    <property type="component" value="Unassembled WGS sequence"/>
</dbReference>
<gene>
    <name evidence="1" type="ORF">QUV96_02595</name>
</gene>
<protein>
    <submittedName>
        <fullName evidence="1">Uncharacterized protein</fullName>
    </submittedName>
</protein>
<reference evidence="1 2" key="3">
    <citation type="submission" date="2023-06" db="EMBL/GenBank/DDBJ databases">
        <authorList>
            <person name="Zeman M."/>
            <person name="Kubasova T."/>
            <person name="Jahodarova E."/>
            <person name="Nykrynova M."/>
            <person name="Rychlik I."/>
        </authorList>
    </citation>
    <scope>NUCLEOTIDE SEQUENCE [LARGE SCALE GENOMIC DNA]</scope>
    <source>
        <strain evidence="1 2">ET39</strain>
    </source>
</reference>
<sequence length="94" mass="10569">MKVIDELAMLDEDAAMIACLDPDVIAAGAARFFETAIQRQDALLILPSAARPSGWQLHICPRFFETDAAVENPWLDFLRRRYPCQIHLEAVIDA</sequence>
<evidence type="ECO:0000313" key="2">
    <source>
        <dbReference type="Proteomes" id="UP001529340"/>
    </source>
</evidence>
<reference evidence="1 2" key="2">
    <citation type="submission" date="2023-06" db="EMBL/GenBank/DDBJ databases">
        <title>Identification and characterization of horizontal gene transfer across gut microbiota members of farm animals based on homology search.</title>
        <authorList>
            <person name="Schwarzerova J."/>
            <person name="Nykrynova M."/>
            <person name="Jureckova K."/>
            <person name="Cejkova D."/>
            <person name="Rychlik I."/>
        </authorList>
    </citation>
    <scope>NUCLEOTIDE SEQUENCE [LARGE SCALE GENOMIC DNA]</scope>
    <source>
        <strain evidence="1 2">ET39</strain>
    </source>
</reference>
<organism evidence="1 2">
    <name type="scientific">Amedibacillus dolichus</name>
    <dbReference type="NCBI Taxonomy" id="31971"/>
    <lineage>
        <taxon>Bacteria</taxon>
        <taxon>Bacillati</taxon>
        <taxon>Bacillota</taxon>
        <taxon>Erysipelotrichia</taxon>
        <taxon>Erysipelotrichales</taxon>
        <taxon>Erysipelotrichaceae</taxon>
        <taxon>Amedibacillus</taxon>
    </lineage>
</organism>
<comment type="caution">
    <text evidence="1">The sequence shown here is derived from an EMBL/GenBank/DDBJ whole genome shotgun (WGS) entry which is preliminary data.</text>
</comment>
<proteinExistence type="predicted"/>
<accession>A0ABT7UA71</accession>
<reference evidence="2" key="1">
    <citation type="submission" date="2023-06" db="EMBL/GenBank/DDBJ databases">
        <title>Identification and characterization of horizontal gene transfer across gut microbiota members of farm animals based on homology search.</title>
        <authorList>
            <person name="Zeman M."/>
            <person name="Kubasova T."/>
            <person name="Jahodarova E."/>
            <person name="Nykrynova M."/>
            <person name="Rychlik I."/>
        </authorList>
    </citation>
    <scope>NUCLEOTIDE SEQUENCE [LARGE SCALE GENOMIC DNA]</scope>
    <source>
        <strain evidence="2">ET39</strain>
    </source>
</reference>
<keyword evidence="2" id="KW-1185">Reference proteome</keyword>
<evidence type="ECO:0000313" key="1">
    <source>
        <dbReference type="EMBL" id="MDM8156524.1"/>
    </source>
</evidence>
<dbReference type="EMBL" id="JAUDCG010000007">
    <property type="protein sequence ID" value="MDM8156524.1"/>
    <property type="molecule type" value="Genomic_DNA"/>
</dbReference>